<protein>
    <recommendedName>
        <fullName evidence="3">F-box domain-containing protein</fullName>
    </recommendedName>
</protein>
<accession>A0AAD5X624</accession>
<evidence type="ECO:0008006" key="3">
    <source>
        <dbReference type="Google" id="ProtNLM"/>
    </source>
</evidence>
<comment type="caution">
    <text evidence="1">The sequence shown here is derived from an EMBL/GenBank/DDBJ whole genome shotgun (WGS) entry which is preliminary data.</text>
</comment>
<evidence type="ECO:0000313" key="2">
    <source>
        <dbReference type="Proteomes" id="UP001212841"/>
    </source>
</evidence>
<gene>
    <name evidence="1" type="ORF">HK097_007217</name>
</gene>
<dbReference type="AlphaFoldDB" id="A0AAD5X624"/>
<name>A0AAD5X624_9FUNG</name>
<dbReference type="EMBL" id="JADGJD010000360">
    <property type="protein sequence ID" value="KAJ3051776.1"/>
    <property type="molecule type" value="Genomic_DNA"/>
</dbReference>
<keyword evidence="2" id="KW-1185">Reference proteome</keyword>
<evidence type="ECO:0000313" key="1">
    <source>
        <dbReference type="EMBL" id="KAJ3051776.1"/>
    </source>
</evidence>
<organism evidence="1 2">
    <name type="scientific">Rhizophlyctis rosea</name>
    <dbReference type="NCBI Taxonomy" id="64517"/>
    <lineage>
        <taxon>Eukaryota</taxon>
        <taxon>Fungi</taxon>
        <taxon>Fungi incertae sedis</taxon>
        <taxon>Chytridiomycota</taxon>
        <taxon>Chytridiomycota incertae sedis</taxon>
        <taxon>Chytridiomycetes</taxon>
        <taxon>Rhizophlyctidales</taxon>
        <taxon>Rhizophlyctidaceae</taxon>
        <taxon>Rhizophlyctis</taxon>
    </lineage>
</organism>
<proteinExistence type="predicted"/>
<dbReference type="SUPFAM" id="SSF81383">
    <property type="entry name" value="F-box domain"/>
    <property type="match status" value="1"/>
</dbReference>
<sequence length="457" mass="52470">MTVSISSATKVFAEDKLLLLILARADIPTTLRSELICKKWASVIRRRTEAVWRPKLVRAFPSGCLPVLYGNETWRDIACIYHSWSRPIADGILAGNESPFDIVCPIDPPAHVANVKRDVISWFGSDNGVLDIHDNGRIISASKELEPLRFANMFIPDTSKQPHDYWRQIKHNEDVLQTRCVRTRNIIFFYDYKSWDVCDSSGRVLLKNRGTKKLPYICGNTCVLAELETSTTVDEEKHVTRFEGVWQRVDVFDLMAVTKGGKTITVETFREPEFRFRDDFHACFTPLFNETVFVREKCQAREKGIAIAYSIFRISDQTLIKDALCIFDTNPSSILTRTHLLCIENGQTGSCIHVINLKDATYSHFIDMAGPGLRFRSLNDGSMLIDDKLLTIFDPKLRTRRVYRQPRLWWSGDDDNRGVFICVREYETDGLGVRTGGPGRDKVYWRWEADVKGRRLE</sequence>
<reference evidence="1" key="1">
    <citation type="submission" date="2020-05" db="EMBL/GenBank/DDBJ databases">
        <title>Phylogenomic resolution of chytrid fungi.</title>
        <authorList>
            <person name="Stajich J.E."/>
            <person name="Amses K."/>
            <person name="Simmons R."/>
            <person name="Seto K."/>
            <person name="Myers J."/>
            <person name="Bonds A."/>
            <person name="Quandt C.A."/>
            <person name="Barry K."/>
            <person name="Liu P."/>
            <person name="Grigoriev I."/>
            <person name="Longcore J.E."/>
            <person name="James T.Y."/>
        </authorList>
    </citation>
    <scope>NUCLEOTIDE SEQUENCE</scope>
    <source>
        <strain evidence="1">JEL0318</strain>
    </source>
</reference>
<dbReference type="Proteomes" id="UP001212841">
    <property type="component" value="Unassembled WGS sequence"/>
</dbReference>
<dbReference type="InterPro" id="IPR036047">
    <property type="entry name" value="F-box-like_dom_sf"/>
</dbReference>